<sequence length="111" mass="12624">MRNFFVKCVLLFGVLFIGVMIGMNKANEGMLNMKGYSDESFQTPVTIQQNDDGKVETTFMGRDLPTFNLDEKKEKLEEVKAYNFFSEAGKFLANIVTTIAQKIFEFISSLL</sequence>
<proteinExistence type="predicted"/>
<dbReference type="AlphaFoldDB" id="A0A942YLK2"/>
<comment type="caution">
    <text evidence="1">The sequence shown here is derived from an EMBL/GenBank/DDBJ whole genome shotgun (WGS) entry which is preliminary data.</text>
</comment>
<evidence type="ECO:0000313" key="2">
    <source>
        <dbReference type="Proteomes" id="UP000682713"/>
    </source>
</evidence>
<dbReference type="EMBL" id="JAGYPJ010000001">
    <property type="protein sequence ID" value="MBS4199730.1"/>
    <property type="molecule type" value="Genomic_DNA"/>
</dbReference>
<keyword evidence="2" id="KW-1185">Reference proteome</keyword>
<evidence type="ECO:0000313" key="1">
    <source>
        <dbReference type="EMBL" id="MBS4199730.1"/>
    </source>
</evidence>
<protein>
    <submittedName>
        <fullName evidence="1">DUF3679 domain-containing protein</fullName>
    </submittedName>
</protein>
<dbReference type="Proteomes" id="UP000682713">
    <property type="component" value="Unassembled WGS sequence"/>
</dbReference>
<name>A0A942YLK2_9BACI</name>
<accession>A0A942YLK2</accession>
<gene>
    <name evidence="1" type="ORF">KHA93_08680</name>
</gene>
<reference evidence="1 2" key="1">
    <citation type="submission" date="2021-05" db="EMBL/GenBank/DDBJ databases">
        <title>Novel Bacillus species.</title>
        <authorList>
            <person name="Liu G."/>
        </authorList>
    </citation>
    <scope>NUCLEOTIDE SEQUENCE [LARGE SCALE GENOMIC DNA]</scope>
    <source>
        <strain evidence="1 2">FJAT-49732</strain>
    </source>
</reference>
<organism evidence="1 2">
    <name type="scientific">Lederbergia citrisecunda</name>
    <dbReference type="NCBI Taxonomy" id="2833583"/>
    <lineage>
        <taxon>Bacteria</taxon>
        <taxon>Bacillati</taxon>
        <taxon>Bacillota</taxon>
        <taxon>Bacilli</taxon>
        <taxon>Bacillales</taxon>
        <taxon>Bacillaceae</taxon>
        <taxon>Lederbergia</taxon>
    </lineage>
</organism>
<dbReference type="Pfam" id="PF12438">
    <property type="entry name" value="DUF3679"/>
    <property type="match status" value="1"/>
</dbReference>
<dbReference type="InterPro" id="IPR020534">
    <property type="entry name" value="Uncharacterised_YqxA"/>
</dbReference>